<gene>
    <name evidence="1" type="ORF">HERI1096_LOCUS11104</name>
</gene>
<dbReference type="EMBL" id="HBHX01019930">
    <property type="protein sequence ID" value="CAE0110444.1"/>
    <property type="molecule type" value="Transcribed_RNA"/>
</dbReference>
<sequence>MCEFVRHRVRDTQHWDHFTLSHVARCLRDQGFFVLQGAVPPGQLYRVLQHVRDPGVPEVRWTLGMDVPALSATVSSLSNALLGVGAWAPVGGAEERYPIASRFSRMIRTTNNFYPPVDTTHIDAGAQLEQRNDRRNGNIQWHTYPWNVTDRQSYAADVLWAASTGTPNRHGDIVARTLPVYSRSPRLGLTFLTSFTNCSHREGPTVLVPQSHLELLKRMQSMGDPWLNEVDANGIARDIRASTSARYEFTATMGDIVVMHPLLVHARNGFLPDPLDTQQGNPGRFRVLAQTAVFLKHSTDLRTIGDWQSQKAHT</sequence>
<organism evidence="1">
    <name type="scientific">Haptolina ericina</name>
    <dbReference type="NCBI Taxonomy" id="156174"/>
    <lineage>
        <taxon>Eukaryota</taxon>
        <taxon>Haptista</taxon>
        <taxon>Haptophyta</taxon>
        <taxon>Prymnesiophyceae</taxon>
        <taxon>Prymnesiales</taxon>
        <taxon>Prymnesiaceae</taxon>
        <taxon>Haptolina</taxon>
    </lineage>
</organism>
<dbReference type="InterPro" id="IPR008775">
    <property type="entry name" value="Phytyl_CoA_dOase-like"/>
</dbReference>
<dbReference type="Gene3D" id="2.60.120.620">
    <property type="entry name" value="q2cbj1_9rhob like domain"/>
    <property type="match status" value="1"/>
</dbReference>
<name>A0A7S3ARF1_9EUKA</name>
<reference evidence="1" key="1">
    <citation type="submission" date="2021-01" db="EMBL/GenBank/DDBJ databases">
        <authorList>
            <person name="Corre E."/>
            <person name="Pelletier E."/>
            <person name="Niang G."/>
            <person name="Scheremetjew M."/>
            <person name="Finn R."/>
            <person name="Kale V."/>
            <person name="Holt S."/>
            <person name="Cochrane G."/>
            <person name="Meng A."/>
            <person name="Brown T."/>
            <person name="Cohen L."/>
        </authorList>
    </citation>
    <scope>NUCLEOTIDE SEQUENCE</scope>
    <source>
        <strain evidence="1">CCMP281</strain>
    </source>
</reference>
<dbReference type="SUPFAM" id="SSF51197">
    <property type="entry name" value="Clavaminate synthase-like"/>
    <property type="match status" value="1"/>
</dbReference>
<protein>
    <submittedName>
        <fullName evidence="1">Uncharacterized protein</fullName>
    </submittedName>
</protein>
<dbReference type="Pfam" id="PF05721">
    <property type="entry name" value="PhyH"/>
    <property type="match status" value="1"/>
</dbReference>
<dbReference type="AlphaFoldDB" id="A0A7S3ARF1"/>
<evidence type="ECO:0000313" key="1">
    <source>
        <dbReference type="EMBL" id="CAE0110444.1"/>
    </source>
</evidence>
<proteinExistence type="predicted"/>
<accession>A0A7S3ARF1</accession>